<proteinExistence type="predicted"/>
<gene>
    <name evidence="3" type="ORF">OFUS_LOCUS6046</name>
</gene>
<accession>A0A8S4ND13</accession>
<dbReference type="SUPFAM" id="SSF53300">
    <property type="entry name" value="vWA-like"/>
    <property type="match status" value="2"/>
</dbReference>
<evidence type="ECO:0000259" key="2">
    <source>
        <dbReference type="PROSITE" id="PS50234"/>
    </source>
</evidence>
<evidence type="ECO:0000256" key="1">
    <source>
        <dbReference type="SAM" id="SignalP"/>
    </source>
</evidence>
<dbReference type="AlphaFoldDB" id="A0A8S4ND13"/>
<feature type="signal peptide" evidence="1">
    <location>
        <begin position="1"/>
        <end position="21"/>
    </location>
</feature>
<dbReference type="InterPro" id="IPR002035">
    <property type="entry name" value="VWF_A"/>
</dbReference>
<dbReference type="EMBL" id="CAIIXF020000003">
    <property type="protein sequence ID" value="CAH1779218.1"/>
    <property type="molecule type" value="Genomic_DNA"/>
</dbReference>
<evidence type="ECO:0000313" key="4">
    <source>
        <dbReference type="Proteomes" id="UP000749559"/>
    </source>
</evidence>
<dbReference type="PROSITE" id="PS50234">
    <property type="entry name" value="VWFA"/>
    <property type="match status" value="2"/>
</dbReference>
<dbReference type="SMART" id="SM00327">
    <property type="entry name" value="VWA"/>
    <property type="match status" value="2"/>
</dbReference>
<dbReference type="Proteomes" id="UP000749559">
    <property type="component" value="Unassembled WGS sequence"/>
</dbReference>
<protein>
    <recommendedName>
        <fullName evidence="2">VWFA domain-containing protein</fullName>
    </recommendedName>
</protein>
<reference evidence="3" key="1">
    <citation type="submission" date="2022-03" db="EMBL/GenBank/DDBJ databases">
        <authorList>
            <person name="Martin C."/>
        </authorList>
    </citation>
    <scope>NUCLEOTIDE SEQUENCE</scope>
</reference>
<keyword evidence="1" id="KW-0732">Signal</keyword>
<organism evidence="3 4">
    <name type="scientific">Owenia fusiformis</name>
    <name type="common">Polychaete worm</name>
    <dbReference type="NCBI Taxonomy" id="6347"/>
    <lineage>
        <taxon>Eukaryota</taxon>
        <taxon>Metazoa</taxon>
        <taxon>Spiralia</taxon>
        <taxon>Lophotrochozoa</taxon>
        <taxon>Annelida</taxon>
        <taxon>Polychaeta</taxon>
        <taxon>Sedentaria</taxon>
        <taxon>Canalipalpata</taxon>
        <taxon>Sabellida</taxon>
        <taxon>Oweniida</taxon>
        <taxon>Oweniidae</taxon>
        <taxon>Owenia</taxon>
    </lineage>
</organism>
<dbReference type="Gene3D" id="3.40.50.410">
    <property type="entry name" value="von Willebrand factor, type A domain"/>
    <property type="match status" value="2"/>
</dbReference>
<dbReference type="PANTHER" id="PTHR24020">
    <property type="entry name" value="COLLAGEN ALPHA"/>
    <property type="match status" value="1"/>
</dbReference>
<keyword evidence="4" id="KW-1185">Reference proteome</keyword>
<comment type="caution">
    <text evidence="3">The sequence shown here is derived from an EMBL/GenBank/DDBJ whole genome shotgun (WGS) entry which is preliminary data.</text>
</comment>
<feature type="domain" description="VWFA" evidence="2">
    <location>
        <begin position="86"/>
        <end position="281"/>
    </location>
</feature>
<dbReference type="PANTHER" id="PTHR24020:SF84">
    <property type="entry name" value="VWFA DOMAIN-CONTAINING PROTEIN"/>
    <property type="match status" value="1"/>
</dbReference>
<sequence>MDTNILLKWFIILRTGSHIFAVDIETLNNSIPIDEEYAQILMMLLRGDEVRTDRGRLPPPEIPSLPVGFNIPKCGALRDPGAINLDLCFIIQLSCHISLTEIEQAKSIMYQTAERLGSFVSIAVVAYSDDAEEIIEFQENGGDFLDAVEKIKRKPDNCRHCNANTDIALNLCGDILRNKGRPDNIYPNAIMIFTDGVTMKSKFTMDRDRRRTIKAADMNALDGATTIVGMFNNTDGHFTGEKEWNAINSPSTRDGVAKLMPFPVSDTSGAFQLDDGLYIDVFADHAARPAPSDLYMALPGCAKPCIQFSDVVIIIDRSLSIPVNDLALVIKFFKSFIENSDINYESGLQVAVISYNSKVMIHADFGKNFSKAELLQKMDDIPVRTAKYTDTASAFIYARHIIKRGAREGSRRNIILATDGRSRGPGDSGPDSTLTIKLANIIKADNTTIYALGLPNKNLIDGLEEWNSIASEPLGCTVINMQQEGFGFKDLFLVGVMLTNELCKDDISQSPCGFNATEAPQRNFTHWLDY</sequence>
<dbReference type="InterPro" id="IPR050525">
    <property type="entry name" value="ECM_Assembly_Org"/>
</dbReference>
<dbReference type="CDD" id="cd01450">
    <property type="entry name" value="vWFA_subfamily_ECM"/>
    <property type="match status" value="1"/>
</dbReference>
<dbReference type="Pfam" id="PF00092">
    <property type="entry name" value="VWA"/>
    <property type="match status" value="2"/>
</dbReference>
<name>A0A8S4ND13_OWEFU</name>
<feature type="domain" description="VWFA" evidence="2">
    <location>
        <begin position="310"/>
        <end position="502"/>
    </location>
</feature>
<feature type="chain" id="PRO_5035799928" description="VWFA domain-containing protein" evidence="1">
    <location>
        <begin position="22"/>
        <end position="530"/>
    </location>
</feature>
<dbReference type="InterPro" id="IPR036465">
    <property type="entry name" value="vWFA_dom_sf"/>
</dbReference>
<evidence type="ECO:0000313" key="3">
    <source>
        <dbReference type="EMBL" id="CAH1779218.1"/>
    </source>
</evidence>